<gene>
    <name evidence="1" type="ORF">LY79DRAFT_244765</name>
</gene>
<comment type="caution">
    <text evidence="1">The sequence shown here is derived from an EMBL/GenBank/DDBJ whole genome shotgun (WGS) entry which is preliminary data.</text>
</comment>
<reference evidence="1" key="1">
    <citation type="submission" date="2021-06" db="EMBL/GenBank/DDBJ databases">
        <title>Comparative genomics, transcriptomics and evolutionary studies reveal genomic signatures of adaptation to plant cell wall in hemibiotrophic fungi.</title>
        <authorList>
            <consortium name="DOE Joint Genome Institute"/>
            <person name="Baroncelli R."/>
            <person name="Diaz J.F."/>
            <person name="Benocci T."/>
            <person name="Peng M."/>
            <person name="Battaglia E."/>
            <person name="Haridas S."/>
            <person name="Andreopoulos W."/>
            <person name="Labutti K."/>
            <person name="Pangilinan J."/>
            <person name="Floch G.L."/>
            <person name="Makela M.R."/>
            <person name="Henrissat B."/>
            <person name="Grigoriev I.V."/>
            <person name="Crouch J.A."/>
            <person name="De Vries R.P."/>
            <person name="Sukno S.A."/>
            <person name="Thon M.R."/>
        </authorList>
    </citation>
    <scope>NUCLEOTIDE SEQUENCE</scope>
    <source>
        <strain evidence="1">CBS 125086</strain>
    </source>
</reference>
<dbReference type="EMBL" id="JAHLJV010000039">
    <property type="protein sequence ID" value="KAK1586030.1"/>
    <property type="molecule type" value="Genomic_DNA"/>
</dbReference>
<keyword evidence="2" id="KW-1185">Reference proteome</keyword>
<evidence type="ECO:0000313" key="1">
    <source>
        <dbReference type="EMBL" id="KAK1586030.1"/>
    </source>
</evidence>
<dbReference type="AlphaFoldDB" id="A0AAD8V4K5"/>
<dbReference type="GeneID" id="85436018"/>
<sequence>MRAKPLAFPSCVINTASWHQSSPWPPFPLLQSSFRVKRWVVFVSFHFPRPGGPVDTSSGPSPGEEEKRLQTSRDSCSRYVFLWNTNAPRVRMCVSVCVVQGLGARSFLAHAPTALSIKHRRKRKHLSTRPGSGLKFAYPALPRAFFNGSMRAITWWARGEEASPPPTGEEGGGIVFEQTGILVPLGWSRSLVSFSGLVLSGLREGLVSCPWSWPFNGRRQVVGKKVTGKR</sequence>
<proteinExistence type="predicted"/>
<dbReference type="RefSeq" id="XP_060412998.1">
    <property type="nucleotide sequence ID" value="XM_060551778.1"/>
</dbReference>
<organism evidence="1 2">
    <name type="scientific">Colletotrichum navitas</name>
    <dbReference type="NCBI Taxonomy" id="681940"/>
    <lineage>
        <taxon>Eukaryota</taxon>
        <taxon>Fungi</taxon>
        <taxon>Dikarya</taxon>
        <taxon>Ascomycota</taxon>
        <taxon>Pezizomycotina</taxon>
        <taxon>Sordariomycetes</taxon>
        <taxon>Hypocreomycetidae</taxon>
        <taxon>Glomerellales</taxon>
        <taxon>Glomerellaceae</taxon>
        <taxon>Colletotrichum</taxon>
        <taxon>Colletotrichum graminicola species complex</taxon>
    </lineage>
</organism>
<name>A0AAD8V4K5_9PEZI</name>
<dbReference type="Proteomes" id="UP001230504">
    <property type="component" value="Unassembled WGS sequence"/>
</dbReference>
<protein>
    <submittedName>
        <fullName evidence="1">Uncharacterized protein</fullName>
    </submittedName>
</protein>
<accession>A0AAD8V4K5</accession>
<evidence type="ECO:0000313" key="2">
    <source>
        <dbReference type="Proteomes" id="UP001230504"/>
    </source>
</evidence>